<dbReference type="PROSITE" id="PS51318">
    <property type="entry name" value="TAT"/>
    <property type="match status" value="1"/>
</dbReference>
<dbReference type="AlphaFoldDB" id="A0A418XUL8"/>
<proteinExistence type="predicted"/>
<name>A0A418XUL8_9BURK</name>
<protein>
    <recommendedName>
        <fullName evidence="5">Twin-arginine translocation signal domain-containing protein</fullName>
    </recommendedName>
</protein>
<dbReference type="InterPro" id="IPR006311">
    <property type="entry name" value="TAT_signal"/>
</dbReference>
<evidence type="ECO:0000256" key="1">
    <source>
        <dbReference type="SAM" id="MobiDB-lite"/>
    </source>
</evidence>
<comment type="caution">
    <text evidence="3">The sequence shown here is derived from an EMBL/GenBank/DDBJ whole genome shotgun (WGS) entry which is preliminary data.</text>
</comment>
<feature type="compositionally biased region" description="Basic residues" evidence="1">
    <location>
        <begin position="572"/>
        <end position="583"/>
    </location>
</feature>
<dbReference type="EMBL" id="QYUP01000109">
    <property type="protein sequence ID" value="RJG16268.1"/>
    <property type="molecule type" value="Genomic_DNA"/>
</dbReference>
<reference evidence="3 4" key="1">
    <citation type="submission" date="2018-09" db="EMBL/GenBank/DDBJ databases">
        <authorList>
            <person name="Zhu H."/>
        </authorList>
    </citation>
    <scope>NUCLEOTIDE SEQUENCE [LARGE SCALE GENOMIC DNA]</scope>
    <source>
        <strain evidence="3 4">K1S02-61</strain>
    </source>
</reference>
<feature type="region of interest" description="Disordered" evidence="1">
    <location>
        <begin position="503"/>
        <end position="583"/>
    </location>
</feature>
<keyword evidence="2" id="KW-0732">Signal</keyword>
<evidence type="ECO:0000256" key="2">
    <source>
        <dbReference type="SAM" id="SignalP"/>
    </source>
</evidence>
<feature type="compositionally biased region" description="Polar residues" evidence="1">
    <location>
        <begin position="537"/>
        <end position="552"/>
    </location>
</feature>
<feature type="signal peptide" evidence="2">
    <location>
        <begin position="1"/>
        <end position="17"/>
    </location>
</feature>
<organism evidence="3 4">
    <name type="scientific">Massilia cavernae</name>
    <dbReference type="NCBI Taxonomy" id="2320864"/>
    <lineage>
        <taxon>Bacteria</taxon>
        <taxon>Pseudomonadati</taxon>
        <taxon>Pseudomonadota</taxon>
        <taxon>Betaproteobacteria</taxon>
        <taxon>Burkholderiales</taxon>
        <taxon>Oxalobacteraceae</taxon>
        <taxon>Telluria group</taxon>
        <taxon>Massilia</taxon>
    </lineage>
</organism>
<keyword evidence="4" id="KW-1185">Reference proteome</keyword>
<evidence type="ECO:0000313" key="3">
    <source>
        <dbReference type="EMBL" id="RJG16268.1"/>
    </source>
</evidence>
<dbReference type="PROSITE" id="PS51257">
    <property type="entry name" value="PROKAR_LIPOPROTEIN"/>
    <property type="match status" value="1"/>
</dbReference>
<evidence type="ECO:0000313" key="4">
    <source>
        <dbReference type="Proteomes" id="UP000284006"/>
    </source>
</evidence>
<gene>
    <name evidence="3" type="ORF">D3872_11120</name>
</gene>
<accession>A0A418XUL8</accession>
<dbReference type="Proteomes" id="UP000284006">
    <property type="component" value="Unassembled WGS sequence"/>
</dbReference>
<sequence>MIDNKRRTFLRTSSALAATGALTACGAGSSPEELGNQFASGVVFSEVPTPTGPGTGTAATVPGARFTVMSTTGQSSVPFCLGFAFRRGDVISGRTVVSDKGTLQMTVKNRWPDGSVKFAVLAGQAAVSGTAATTINVSSAAATTTTAAAITTAALKTGGAVAEVTCGAFGTVLWENTAWDTPFQTWVSGPAMSSFIYRKRVGTDTHLVAWLEVRVWANGAIEMLPWIENGFLRVAAPKNKSATFTFKLNRTQRMSALIDLKHHTRTPLIKGAALSYWAATDMGVIARQDSAYLQSTGLVPSYFGQLAAGAAVLNGLVTTYTPLQAGNFYYDEDNMASSGYQTPIGMLPQHDVAYLISDLPVTYGALVRNGFSAGRWAIHYRDETTNRPLRFSRYPTLNIGDNEGFKDVGGSTNGQYTPTPTGGNPPGWDVAHSPSVGFLAYLATGRWYFMEEVQFATTANYLGNGDNEFLRTGSKGLVQSAVGAWQTRSCAWDWRARVQACASPRTTTPHCVPSLSPRSKRTSNTSTAAMWRRRTTRSAGSSQAKATTTRSASPPHGSRTSLPPPSAIRYRWACRSRRPPAPS</sequence>
<feature type="chain" id="PRO_5019511370" description="Twin-arginine translocation signal domain-containing protein" evidence="2">
    <location>
        <begin position="18"/>
        <end position="583"/>
    </location>
</feature>
<evidence type="ECO:0008006" key="5">
    <source>
        <dbReference type="Google" id="ProtNLM"/>
    </source>
</evidence>